<gene>
    <name evidence="1" type="ORF">NCTC7928_07039</name>
</gene>
<sequence length="140" mass="15677">MIHVRTGQFVAMVNGKRYEFNPCFAAMAKIGNDRELVEYFATIHGSKYPSRLPTDPDLRNRIMARCYGGIVQTSMHILKCCSDDETGPLLGECWFTPSGKLRLKPGIMPVDDVITLAQHCMYHGLIGDGPEENTSEIRGR</sequence>
<accession>A0A376LPV5</accession>
<reference evidence="1 2" key="1">
    <citation type="submission" date="2018-06" db="EMBL/GenBank/DDBJ databases">
        <authorList>
            <consortium name="Pathogen Informatics"/>
            <person name="Doyle S."/>
        </authorList>
    </citation>
    <scope>NUCLEOTIDE SEQUENCE [LARGE SCALE GENOMIC DNA]</scope>
    <source>
        <strain evidence="1 2">NCTC7928</strain>
    </source>
</reference>
<name>A0A376LPV5_ECOLX</name>
<dbReference type="AlphaFoldDB" id="A0A376LPV5"/>
<dbReference type="InterPro" id="IPR046213">
    <property type="entry name" value="DUF6246"/>
</dbReference>
<dbReference type="EMBL" id="UGAB01000002">
    <property type="protein sequence ID" value="STF46237.1"/>
    <property type="molecule type" value="Genomic_DNA"/>
</dbReference>
<protein>
    <submittedName>
        <fullName evidence="1">Uncharacterized protein</fullName>
    </submittedName>
</protein>
<evidence type="ECO:0000313" key="1">
    <source>
        <dbReference type="EMBL" id="STF46237.1"/>
    </source>
</evidence>
<dbReference type="Pfam" id="PF19759">
    <property type="entry name" value="DUF6246"/>
    <property type="match status" value="1"/>
</dbReference>
<evidence type="ECO:0000313" key="2">
    <source>
        <dbReference type="Proteomes" id="UP000254877"/>
    </source>
</evidence>
<organism evidence="1 2">
    <name type="scientific">Escherichia coli</name>
    <dbReference type="NCBI Taxonomy" id="562"/>
    <lineage>
        <taxon>Bacteria</taxon>
        <taxon>Pseudomonadati</taxon>
        <taxon>Pseudomonadota</taxon>
        <taxon>Gammaproteobacteria</taxon>
        <taxon>Enterobacterales</taxon>
        <taxon>Enterobacteriaceae</taxon>
        <taxon>Escherichia</taxon>
    </lineage>
</organism>
<proteinExistence type="predicted"/>
<dbReference type="Proteomes" id="UP000254877">
    <property type="component" value="Unassembled WGS sequence"/>
</dbReference>